<dbReference type="EC" id="3.4.22.-" evidence="2"/>
<organism evidence="2 3">
    <name type="scientific">Pseudomonas syringae pv. persicae</name>
    <dbReference type="NCBI Taxonomy" id="237306"/>
    <lineage>
        <taxon>Bacteria</taxon>
        <taxon>Pseudomonadati</taxon>
        <taxon>Pseudomonadota</taxon>
        <taxon>Gammaproteobacteria</taxon>
        <taxon>Pseudomonadales</taxon>
        <taxon>Pseudomonadaceae</taxon>
        <taxon>Pseudomonas</taxon>
    </lineage>
</organism>
<proteinExistence type="predicted"/>
<feature type="region of interest" description="Disordered" evidence="1">
    <location>
        <begin position="1"/>
        <end position="43"/>
    </location>
</feature>
<dbReference type="EMBL" id="ODAM01000187">
    <property type="protein sequence ID" value="SOQ16454.1"/>
    <property type="molecule type" value="Genomic_DNA"/>
</dbReference>
<sequence length="261" mass="28953">MKVFLSVTNHIPTSNQENSLPEPDLAKRNSSESASGKKLAIQHSAVNPENRALLATKTILGRQKIETPAFGGFFKKKSSRHESHESHESGSSSSNVEYSNVSSTAPDCSAFHLGHVPFVSQGNERNGCWYACARMVGHSVESGPRLGLPELYDPRYGHNTIGDFDDMDRFIQNEGLNKVDLPANNSFSPEQLLALLYRHGPIIFGWQTPSNDWHMSVITGVAPDTSEVIFHDPRQGPNLAMPLSDFNERLAWQVPHAMLYR</sequence>
<accession>A0AB38EQV8</accession>
<dbReference type="GO" id="GO:0008233">
    <property type="term" value="F:peptidase activity"/>
    <property type="evidence" value="ECO:0007669"/>
    <property type="project" value="UniProtKB-KW"/>
</dbReference>
<dbReference type="GO" id="GO:0006508">
    <property type="term" value="P:proteolysis"/>
    <property type="evidence" value="ECO:0007669"/>
    <property type="project" value="UniProtKB-KW"/>
</dbReference>
<keyword evidence="2" id="KW-0645">Protease</keyword>
<protein>
    <submittedName>
        <fullName evidence="2">Cysteine protease avirulence protein AvrRpt2</fullName>
        <ecNumber evidence="2">3.4.22.-</ecNumber>
    </submittedName>
</protein>
<dbReference type="Proteomes" id="UP000237580">
    <property type="component" value="Unassembled WGS sequence"/>
</dbReference>
<evidence type="ECO:0000313" key="2">
    <source>
        <dbReference type="EMBL" id="SOQ16454.1"/>
    </source>
</evidence>
<comment type="caution">
    <text evidence="2">The sequence shown here is derived from an EMBL/GenBank/DDBJ whole genome shotgun (WGS) entry which is preliminary data.</text>
</comment>
<name>A0AB38EQV8_9PSED</name>
<keyword evidence="2" id="KW-0378">Hydrolase</keyword>
<dbReference type="RefSeq" id="WP_099264889.1">
    <property type="nucleotide sequence ID" value="NZ_ODAL01000173.1"/>
</dbReference>
<dbReference type="AlphaFoldDB" id="A0AB38EQV8"/>
<dbReference type="InterPro" id="IPR022118">
    <property type="entry name" value="Peptidase_C70_AvrRpt2"/>
</dbReference>
<evidence type="ECO:0000313" key="3">
    <source>
        <dbReference type="Proteomes" id="UP000237580"/>
    </source>
</evidence>
<feature type="compositionally biased region" description="Low complexity" evidence="1">
    <location>
        <begin position="89"/>
        <end position="99"/>
    </location>
</feature>
<gene>
    <name evidence="2" type="ORF">NCPPB2254_05911</name>
</gene>
<dbReference type="Pfam" id="PF12385">
    <property type="entry name" value="Peptidase_C70"/>
    <property type="match status" value="1"/>
</dbReference>
<dbReference type="Gene3D" id="3.90.70.10">
    <property type="entry name" value="Cysteine proteinases"/>
    <property type="match status" value="1"/>
</dbReference>
<feature type="compositionally biased region" description="Polar residues" evidence="1">
    <location>
        <begin position="1"/>
        <end position="19"/>
    </location>
</feature>
<feature type="region of interest" description="Disordered" evidence="1">
    <location>
        <begin position="76"/>
        <end position="99"/>
    </location>
</feature>
<reference evidence="2 3" key="1">
    <citation type="submission" date="2017-11" db="EMBL/GenBank/DDBJ databases">
        <authorList>
            <person name="Blom J."/>
        </authorList>
    </citation>
    <scope>NUCLEOTIDE SEQUENCE [LARGE SCALE GENOMIC DNA]</scope>
    <source>
        <strain evidence="2">NCPPB 2254</strain>
    </source>
</reference>
<evidence type="ECO:0000256" key="1">
    <source>
        <dbReference type="SAM" id="MobiDB-lite"/>
    </source>
</evidence>